<dbReference type="CDD" id="cd02891">
    <property type="entry name" value="A2M_like"/>
    <property type="match status" value="1"/>
</dbReference>
<dbReference type="EMBL" id="LWBP01000203">
    <property type="protein sequence ID" value="OQP56182.1"/>
    <property type="molecule type" value="Genomic_DNA"/>
</dbReference>
<dbReference type="PROSITE" id="PS51257">
    <property type="entry name" value="PROKAR_LIPOPROTEIN"/>
    <property type="match status" value="1"/>
</dbReference>
<feature type="domain" description="Alpha-2-macroglobulin bait region" evidence="3">
    <location>
        <begin position="936"/>
        <end position="1074"/>
    </location>
</feature>
<evidence type="ECO:0000259" key="3">
    <source>
        <dbReference type="SMART" id="SM01359"/>
    </source>
</evidence>
<feature type="domain" description="Alpha-2-macroglobulin" evidence="4">
    <location>
        <begin position="1138"/>
        <end position="1226"/>
    </location>
</feature>
<dbReference type="Pfam" id="PF11974">
    <property type="entry name" value="bMG3"/>
    <property type="match status" value="1"/>
</dbReference>
<dbReference type="Pfam" id="PF17972">
    <property type="entry name" value="bMG5"/>
    <property type="match status" value="1"/>
</dbReference>
<evidence type="ECO:0000259" key="4">
    <source>
        <dbReference type="SMART" id="SM01360"/>
    </source>
</evidence>
<keyword evidence="6" id="KW-1185">Reference proteome</keyword>
<gene>
    <name evidence="5" type="ORF">A4R26_26450</name>
</gene>
<dbReference type="Pfam" id="PF17962">
    <property type="entry name" value="bMG6"/>
    <property type="match status" value="1"/>
</dbReference>
<evidence type="ECO:0000313" key="6">
    <source>
        <dbReference type="Proteomes" id="UP000192276"/>
    </source>
</evidence>
<dbReference type="SUPFAM" id="SSF48239">
    <property type="entry name" value="Terpenoid cyclases/Protein prenyltransferases"/>
    <property type="match status" value="1"/>
</dbReference>
<dbReference type="Gene3D" id="1.50.10.20">
    <property type="match status" value="1"/>
</dbReference>
<comment type="caution">
    <text evidence="5">The sequence shown here is derived from an EMBL/GenBank/DDBJ whole genome shotgun (WGS) entry which is preliminary data.</text>
</comment>
<organism evidence="5 6">
    <name type="scientific">Niastella populi</name>
    <dbReference type="NCBI Taxonomy" id="550983"/>
    <lineage>
        <taxon>Bacteria</taxon>
        <taxon>Pseudomonadati</taxon>
        <taxon>Bacteroidota</taxon>
        <taxon>Chitinophagia</taxon>
        <taxon>Chitinophagales</taxon>
        <taxon>Chitinophagaceae</taxon>
        <taxon>Niastella</taxon>
    </lineage>
</organism>
<evidence type="ECO:0000256" key="1">
    <source>
        <dbReference type="ARBA" id="ARBA00010556"/>
    </source>
</evidence>
<dbReference type="Gene3D" id="2.60.40.10">
    <property type="entry name" value="Immunoglobulins"/>
    <property type="match status" value="1"/>
</dbReference>
<protein>
    <recommendedName>
        <fullName evidence="7">Alpha-2-macroglobulin</fullName>
    </recommendedName>
</protein>
<dbReference type="Pfam" id="PF07703">
    <property type="entry name" value="A2M_BRD"/>
    <property type="match status" value="1"/>
</dbReference>
<keyword evidence="2" id="KW-0732">Signal</keyword>
<dbReference type="GO" id="GO:0004866">
    <property type="term" value="F:endopeptidase inhibitor activity"/>
    <property type="evidence" value="ECO:0007669"/>
    <property type="project" value="InterPro"/>
</dbReference>
<dbReference type="RefSeq" id="WP_081169057.1">
    <property type="nucleotide sequence ID" value="NZ_LWBP01000203.1"/>
</dbReference>
<dbReference type="InterPro" id="IPR011625">
    <property type="entry name" value="A2M_N_BRD"/>
</dbReference>
<dbReference type="SMART" id="SM01359">
    <property type="entry name" value="A2M_N_2"/>
    <property type="match status" value="1"/>
</dbReference>
<sequence>MRKSLFALITIGVSVVFIIAACNRSAVSLSYTNAKGEVQSLGNLVFRFDKSLVPDSLLNQWDSTEYISFEPKIPGRFRWEHPDELVFSPAQPLSPATSYQASLRGDLLDHSKYGKLDKSEAISFFTPYLQLDNANVTWMLADQHSTTHYPQVDLYFNYAISPAVIKDKMKLELNGKPLTYKIITEGADSRVSLRISGLKVEDKDLDAKVSFEKGLVPDGGVNGTKEAIENKVFIPSPFNLTINDVHAEHDGLNGTVYVRTSQQVIMNNVASLIKFNPAVKFTVEQTDDGFSISSDKFDADKSYVFTIAKGLKGRIGGELREQYDNNVAFGELEPSLRFGNSKAVYLSALGNQNIEVRVTNIPRVKVIISKIYESNLLAAQRYGYSPKDERGSSGEEDGEEYYGGYYYNNSDVSFGDVIYEQEIDTRSLPKYGSSRLFTFNVEDRLPDFKGIYHIKIRSATDYWISDSRFISKSDIGLIAREGKDKLFVFANSIHTAQPVNGMNVVVYGNNNQVLGTGATNADGVAEVVFSRKDFAGFKPSMIIAKTADDFNYLPFSSTKVNTSRFEVGGKRANSTGFDAFIYAERDIYRPGEKVNFAVILRDRQWKSPGELPVKMKFLLPNGKELKNFRKTLNAQGATDGDVDISEAAITGSYTLEVYTSNDVLLASKNFSIEEFVPDRIKVTAQLDKTALEPGQTANFSVNAVNFFGPPAANRSYETEIQTSAAYFGAKRYSGFDFGIVNQGMSFDKVVKEGSTDENGNAKQTFEVPALFANKGLLKTTFYATVFDETGRPVSRSASANIYTQKVFFGIGSDGYWYYPLNQAVKFPLIALDKDEHVLNGARAEVKVIKHEYRTVLTKSGSYFRYESQKDDKVVADQHITISGESAFYPFVPRSPGEYEIRVSIPGATSYVSKRFYSYGFWGGDNASFEVNTEGNIDIAADKTTYEAGESARLLFKTPFSGRMLVTMETDKVVSYQYVNVENRTASVDLKVTAEHLPNVYVTATLIKPHDVSEVPLTVAHGYKSLKVEEKNRKINVEIVAQKSVRSRTHQKVTVKAAANSYVTLAAVDNGVLQITDFDTPDPYDHFYAAKALEVNGYDLYPLLFPELKATLSSTGGDGDLEMSKRTNPMPAKRFKVVSYWSGTTKTGLSGDAAFEFDIPQFSGEVRLMAVAFKDECFGSSETTMTVADPLVLSTALPRFLSPGDTVNVPITITNTTKNTASATASLHVSGPLSVLGDKEQSLSINSNSEGQAIFQVVAAPAVNTGKIKVEVKGLGEQFTDETEISIRPASPLQVVTGSGSFTGGNVQRVNIPLNDFLPNSTDYQLVVSRNPALELGKQLRYLVSYPHGCTEQTISTAFPQLYYGDLVDQMQTNKSGKASANWNVLEAIRKIKMRQLYNGAVTLWDGEGSEHWWATVYAGHFLLEAQKAGFEVDKSVLNGILNYLNNRLKNKETVLYYYNQSQNKKIAPKEVAYSLYVLALAGKPNISAMNYYKSNAALLSLDCKYLLSVAYAVAGDKAKFRELLPGSFSGEVSVAQTGGSFYSDIRDEAISLNALLDADPSNAQVPVMATHVSNKLKQRQWYSTQECSFSFLAMGKMARAANKATVSADVKVGGRTVGSVSTSSLKLTAKQLNGTNIEIASKGEGLLYYYWQSEGISASGAYKEEDNYIKVRRHFFDRYGRTIDGNSFMQNDLVIVQITVDKNYSGSVDNVVITDILPAGFEIENPRTKEIPGMDWIKDAATPVALDVRDDRINLFDDLRYNRQVYYYAVRAVSPGNYRMGPVSAEAMYNGEYHSYNGAGVIRVSKK</sequence>
<dbReference type="InterPro" id="IPR041246">
    <property type="entry name" value="Bact_MG10"/>
</dbReference>
<dbReference type="InterPro" id="IPR041462">
    <property type="entry name" value="Bact_A2M_MG6"/>
</dbReference>
<dbReference type="InterPro" id="IPR001599">
    <property type="entry name" value="Macroglobln_a2"/>
</dbReference>
<dbReference type="InterPro" id="IPR051802">
    <property type="entry name" value="YfhM-like"/>
</dbReference>
<dbReference type="Pfam" id="PF00207">
    <property type="entry name" value="A2M"/>
    <property type="match status" value="1"/>
</dbReference>
<dbReference type="OrthoDB" id="9767116at2"/>
<dbReference type="InterPro" id="IPR008930">
    <property type="entry name" value="Terpenoid_cyclase/PrenylTrfase"/>
</dbReference>
<dbReference type="InterPro" id="IPR002890">
    <property type="entry name" value="MG2"/>
</dbReference>
<dbReference type="PANTHER" id="PTHR40094">
    <property type="entry name" value="ALPHA-2-MACROGLOBULIN HOMOLOG"/>
    <property type="match status" value="1"/>
</dbReference>
<dbReference type="SMART" id="SM01360">
    <property type="entry name" value="A2M"/>
    <property type="match status" value="1"/>
</dbReference>
<dbReference type="Proteomes" id="UP000192276">
    <property type="component" value="Unassembled WGS sequence"/>
</dbReference>
<dbReference type="Pfam" id="PF01835">
    <property type="entry name" value="MG2"/>
    <property type="match status" value="1"/>
</dbReference>
<evidence type="ECO:0000313" key="5">
    <source>
        <dbReference type="EMBL" id="OQP56182.1"/>
    </source>
</evidence>
<dbReference type="SMART" id="SM01419">
    <property type="entry name" value="Thiol-ester_cl"/>
    <property type="match status" value="1"/>
</dbReference>
<dbReference type="Gene3D" id="2.60.40.1930">
    <property type="match status" value="1"/>
</dbReference>
<dbReference type="InterPro" id="IPR013783">
    <property type="entry name" value="Ig-like_fold"/>
</dbReference>
<accession>A0A1V9FD26</accession>
<dbReference type="PANTHER" id="PTHR40094:SF1">
    <property type="entry name" value="UBIQUITIN DOMAIN-CONTAINING PROTEIN"/>
    <property type="match status" value="1"/>
</dbReference>
<evidence type="ECO:0000256" key="2">
    <source>
        <dbReference type="ARBA" id="ARBA00022729"/>
    </source>
</evidence>
<dbReference type="Pfam" id="PF17973">
    <property type="entry name" value="bMG10"/>
    <property type="match status" value="1"/>
</dbReference>
<dbReference type="STRING" id="550983.A4R26_26450"/>
<reference evidence="6" key="1">
    <citation type="submission" date="2016-04" db="EMBL/GenBank/DDBJ databases">
        <authorList>
            <person name="Chen L."/>
            <person name="Zhuang W."/>
            <person name="Wang G."/>
        </authorList>
    </citation>
    <scope>NUCLEOTIDE SEQUENCE [LARGE SCALE GENOMIC DNA]</scope>
    <source>
        <strain evidence="6">208</strain>
    </source>
</reference>
<dbReference type="InterPro" id="IPR021868">
    <property type="entry name" value="Alpha_2_Macroglob_MG3"/>
</dbReference>
<evidence type="ECO:0008006" key="7">
    <source>
        <dbReference type="Google" id="ProtNLM"/>
    </source>
</evidence>
<proteinExistence type="inferred from homology"/>
<dbReference type="InterPro" id="IPR041203">
    <property type="entry name" value="Bact_A2M_MG5"/>
</dbReference>
<dbReference type="InterPro" id="IPR047565">
    <property type="entry name" value="Alpha-macroglob_thiol-ester_cl"/>
</dbReference>
<comment type="similarity">
    <text evidence="1">Belongs to the protease inhibitor I39 (alpha-2-macroglobulin) family. Bacterial alpha-2-macroglobulin subfamily.</text>
</comment>
<name>A0A1V9FD26_9BACT</name>